<name>A0A7X3IKB6_9BACL</name>
<protein>
    <submittedName>
        <fullName evidence="1">Uncharacterized protein</fullName>
    </submittedName>
</protein>
<dbReference type="RefSeq" id="WP_160498547.1">
    <property type="nucleotide sequence ID" value="NZ_WUBI01000002.1"/>
</dbReference>
<organism evidence="1 2">
    <name type="scientific">Paenibacillus dendrobii</name>
    <dbReference type="NCBI Taxonomy" id="2691084"/>
    <lineage>
        <taxon>Bacteria</taxon>
        <taxon>Bacillati</taxon>
        <taxon>Bacillota</taxon>
        <taxon>Bacilli</taxon>
        <taxon>Bacillales</taxon>
        <taxon>Paenibacillaceae</taxon>
        <taxon>Paenibacillus</taxon>
    </lineage>
</organism>
<reference evidence="1 2" key="1">
    <citation type="submission" date="2019-12" db="EMBL/GenBank/DDBJ databases">
        <title>Paenibacillus sp. nov., an endophytic bacterium isolated from the stem of Dendrobium.</title>
        <authorList>
            <person name="Zhao R."/>
        </authorList>
    </citation>
    <scope>NUCLEOTIDE SEQUENCE [LARGE SCALE GENOMIC DNA]</scope>
    <source>
        <strain evidence="1 2">HJL G12</strain>
    </source>
</reference>
<evidence type="ECO:0000313" key="1">
    <source>
        <dbReference type="EMBL" id="MWV44941.1"/>
    </source>
</evidence>
<accession>A0A7X3IKB6</accession>
<comment type="caution">
    <text evidence="1">The sequence shown here is derived from an EMBL/GenBank/DDBJ whole genome shotgun (WGS) entry which is preliminary data.</text>
</comment>
<proteinExistence type="predicted"/>
<keyword evidence="2" id="KW-1185">Reference proteome</keyword>
<dbReference type="Proteomes" id="UP000460318">
    <property type="component" value="Unassembled WGS sequence"/>
</dbReference>
<evidence type="ECO:0000313" key="2">
    <source>
        <dbReference type="Proteomes" id="UP000460318"/>
    </source>
</evidence>
<sequence>MKLFKIYEGTIKAMQNTPCKIAIFTGEGNIKVFQKAFYKNKLNRPNWVRNIILERNNINSIESIIRSSGYSSK</sequence>
<dbReference type="EMBL" id="WUBI01000002">
    <property type="protein sequence ID" value="MWV44941.1"/>
    <property type="molecule type" value="Genomic_DNA"/>
</dbReference>
<gene>
    <name evidence="1" type="ORF">GRF59_15065</name>
</gene>
<dbReference type="AlphaFoldDB" id="A0A7X3IKB6"/>